<dbReference type="Pfam" id="PF00685">
    <property type="entry name" value="Sulfotransfer_1"/>
    <property type="match status" value="1"/>
</dbReference>
<reference evidence="4 5" key="1">
    <citation type="journal article" date="2020" name="Cell">
        <title>Large-Scale Comparative Analyses of Tick Genomes Elucidate Their Genetic Diversity and Vector Capacities.</title>
        <authorList>
            <consortium name="Tick Genome and Microbiome Consortium (TIGMIC)"/>
            <person name="Jia N."/>
            <person name="Wang J."/>
            <person name="Shi W."/>
            <person name="Du L."/>
            <person name="Sun Y."/>
            <person name="Zhan W."/>
            <person name="Jiang J.F."/>
            <person name="Wang Q."/>
            <person name="Zhang B."/>
            <person name="Ji P."/>
            <person name="Bell-Sakyi L."/>
            <person name="Cui X.M."/>
            <person name="Yuan T.T."/>
            <person name="Jiang B.G."/>
            <person name="Yang W.F."/>
            <person name="Lam T.T."/>
            <person name="Chang Q.C."/>
            <person name="Ding S.J."/>
            <person name="Wang X.J."/>
            <person name="Zhu J.G."/>
            <person name="Ruan X.D."/>
            <person name="Zhao L."/>
            <person name="Wei J.T."/>
            <person name="Ye R.Z."/>
            <person name="Que T.C."/>
            <person name="Du C.H."/>
            <person name="Zhou Y.H."/>
            <person name="Cheng J.X."/>
            <person name="Dai P.F."/>
            <person name="Guo W.B."/>
            <person name="Han X.H."/>
            <person name="Huang E.J."/>
            <person name="Li L.F."/>
            <person name="Wei W."/>
            <person name="Gao Y.C."/>
            <person name="Liu J.Z."/>
            <person name="Shao H.Z."/>
            <person name="Wang X."/>
            <person name="Wang C.C."/>
            <person name="Yang T.C."/>
            <person name="Huo Q.B."/>
            <person name="Li W."/>
            <person name="Chen H.Y."/>
            <person name="Chen S.E."/>
            <person name="Zhou L.G."/>
            <person name="Ni X.B."/>
            <person name="Tian J.H."/>
            <person name="Sheng Y."/>
            <person name="Liu T."/>
            <person name="Pan Y.S."/>
            <person name="Xia L.Y."/>
            <person name="Li J."/>
            <person name="Zhao F."/>
            <person name="Cao W.C."/>
        </authorList>
    </citation>
    <scope>NUCLEOTIDE SEQUENCE [LARGE SCALE GENOMIC DNA]</scope>
    <source>
        <strain evidence="4">HaeL-2018</strain>
    </source>
</reference>
<dbReference type="EMBL" id="JABSTR010000005">
    <property type="protein sequence ID" value="KAH9370246.1"/>
    <property type="molecule type" value="Genomic_DNA"/>
</dbReference>
<protein>
    <recommendedName>
        <fullName evidence="3">Sulfotransferase domain-containing protein</fullName>
    </recommendedName>
</protein>
<gene>
    <name evidence="4" type="ORF">HPB48_007417</name>
</gene>
<dbReference type="InterPro" id="IPR027417">
    <property type="entry name" value="P-loop_NTPase"/>
</dbReference>
<dbReference type="PANTHER" id="PTHR11783">
    <property type="entry name" value="SULFOTRANSFERASE SULT"/>
    <property type="match status" value="1"/>
</dbReference>
<organism evidence="4 5">
    <name type="scientific">Haemaphysalis longicornis</name>
    <name type="common">Bush tick</name>
    <dbReference type="NCBI Taxonomy" id="44386"/>
    <lineage>
        <taxon>Eukaryota</taxon>
        <taxon>Metazoa</taxon>
        <taxon>Ecdysozoa</taxon>
        <taxon>Arthropoda</taxon>
        <taxon>Chelicerata</taxon>
        <taxon>Arachnida</taxon>
        <taxon>Acari</taxon>
        <taxon>Parasitiformes</taxon>
        <taxon>Ixodida</taxon>
        <taxon>Ixodoidea</taxon>
        <taxon>Ixodidae</taxon>
        <taxon>Haemaphysalinae</taxon>
        <taxon>Haemaphysalis</taxon>
    </lineage>
</organism>
<dbReference type="InterPro" id="IPR000863">
    <property type="entry name" value="Sulfotransferase_dom"/>
</dbReference>
<evidence type="ECO:0000256" key="2">
    <source>
        <dbReference type="ARBA" id="ARBA00022679"/>
    </source>
</evidence>
<comment type="similarity">
    <text evidence="1">Belongs to the sulfotransferase 1 family.</text>
</comment>
<keyword evidence="2" id="KW-0808">Transferase</keyword>
<name>A0A9J6FVS8_HAELO</name>
<dbReference type="AlphaFoldDB" id="A0A9J6FVS8"/>
<dbReference type="Gene3D" id="3.40.50.300">
    <property type="entry name" value="P-loop containing nucleotide triphosphate hydrolases"/>
    <property type="match status" value="2"/>
</dbReference>
<feature type="domain" description="Sulfotransferase" evidence="3">
    <location>
        <begin position="36"/>
        <end position="391"/>
    </location>
</feature>
<evidence type="ECO:0000256" key="1">
    <source>
        <dbReference type="ARBA" id="ARBA00005771"/>
    </source>
</evidence>
<proteinExistence type="inferred from homology"/>
<comment type="caution">
    <text evidence="4">The sequence shown here is derived from an EMBL/GenBank/DDBJ whole genome shotgun (WGS) entry which is preliminary data.</text>
</comment>
<evidence type="ECO:0000259" key="3">
    <source>
        <dbReference type="Pfam" id="PF00685"/>
    </source>
</evidence>
<accession>A0A9J6FVS8</accession>
<dbReference type="Proteomes" id="UP000821853">
    <property type="component" value="Chromosome 3"/>
</dbReference>
<dbReference type="VEuPathDB" id="VectorBase:HLOH_062902"/>
<evidence type="ECO:0000313" key="4">
    <source>
        <dbReference type="EMBL" id="KAH9370246.1"/>
    </source>
</evidence>
<evidence type="ECO:0000313" key="5">
    <source>
        <dbReference type="Proteomes" id="UP000821853"/>
    </source>
</evidence>
<sequence>MAPKRFPAYQVIDGLKYGKSYLPENVRSARSYVPQDDDLVLVSYLKCGNNWLEQIIQLILHRMTLRLHVEASFPIQEQDPLQIQAPFHIQEQGLLEIGTPPGPGTVTDLRALPDHVPGLPPDLALDPAPVTGPDPVPDFQRGPEIPVTHRQGAQMSPRGESAANYVEFHKRTPYPELTGMHYLNKAQPPRFLKTHFPYEHQLKNPKAKFIYLTRNPLDTCVSFYYYVRCAAVYEFLDGSFDDFVQAFVMGEVERGDYCDHLLSWFPHKNERNVFFVTYEQLKGDFRNTVLTLADFIGPEYRRMLEEDEAVYRNVVEKSSVSFMKKLCRVDKTVLEKLTDEDRFFLDAADRFYKENVEVKESPVVRKGVVGDWKMHFSQEQLDSMRDWIQRKRAAGVIREIWRDMDLGGIA</sequence>
<dbReference type="GO" id="GO:0008146">
    <property type="term" value="F:sulfotransferase activity"/>
    <property type="evidence" value="ECO:0007669"/>
    <property type="project" value="InterPro"/>
</dbReference>
<dbReference type="SUPFAM" id="SSF52540">
    <property type="entry name" value="P-loop containing nucleoside triphosphate hydrolases"/>
    <property type="match status" value="1"/>
</dbReference>
<keyword evidence="5" id="KW-1185">Reference proteome</keyword>
<dbReference type="OrthoDB" id="6507163at2759"/>